<evidence type="ECO:0000256" key="1">
    <source>
        <dbReference type="ARBA" id="ARBA00009887"/>
    </source>
</evidence>
<proteinExistence type="inferred from homology"/>
<reference evidence="6" key="2">
    <citation type="submission" date="2025-09" db="UniProtKB">
        <authorList>
            <consortium name="Ensembl"/>
        </authorList>
    </citation>
    <scope>IDENTIFICATION</scope>
</reference>
<dbReference type="Proteomes" id="UP000694541">
    <property type="component" value="Unplaced"/>
</dbReference>
<evidence type="ECO:0000256" key="2">
    <source>
        <dbReference type="ARBA" id="ARBA00019181"/>
    </source>
</evidence>
<dbReference type="GO" id="GO:0044782">
    <property type="term" value="P:cilium organization"/>
    <property type="evidence" value="ECO:0007669"/>
    <property type="project" value="TreeGrafter"/>
</dbReference>
<sequence>LSPAPLSPQYEDAFSPHRLQNWSVPRTGRQGSTLIIADDRGHLLPTVPRSQASPWGTFVGTWDMPPRIPPARLDLTSRSATAVAQLMDRIRQPTALTHACNGLWTEITGKVGARWDSICCDRPPTQGCRLAQNPSLDPPCSEGGQPSASHPDTGLRSQPGGLCGSRAPGGQIPQAQGITLCGLGRGQSWRKHRRCQSQAAISHCAVSWLCSPPFPSPAASSLSCQPSTPLDMHTNRKHLPTPKGEEGECIKEA</sequence>
<evidence type="ECO:0000256" key="5">
    <source>
        <dbReference type="SAM" id="MobiDB-lite"/>
    </source>
</evidence>
<organism evidence="6 7">
    <name type="scientific">Accipiter nisus</name>
    <name type="common">Eurasian sparrowhawk</name>
    <dbReference type="NCBI Taxonomy" id="211598"/>
    <lineage>
        <taxon>Eukaryota</taxon>
        <taxon>Metazoa</taxon>
        <taxon>Chordata</taxon>
        <taxon>Craniata</taxon>
        <taxon>Vertebrata</taxon>
        <taxon>Euteleostomi</taxon>
        <taxon>Archelosauria</taxon>
        <taxon>Archosauria</taxon>
        <taxon>Dinosauria</taxon>
        <taxon>Saurischia</taxon>
        <taxon>Theropoda</taxon>
        <taxon>Coelurosauria</taxon>
        <taxon>Aves</taxon>
        <taxon>Neognathae</taxon>
        <taxon>Neoaves</taxon>
        <taxon>Telluraves</taxon>
        <taxon>Accipitrimorphae</taxon>
        <taxon>Accipitriformes</taxon>
        <taxon>Accipitridae</taxon>
        <taxon>Accipitrinae</taxon>
        <taxon>Accipiter</taxon>
    </lineage>
</organism>
<dbReference type="AlphaFoldDB" id="A0A8B9NJ72"/>
<feature type="region of interest" description="Disordered" evidence="5">
    <location>
        <begin position="221"/>
        <end position="253"/>
    </location>
</feature>
<keyword evidence="7" id="KW-1185">Reference proteome</keyword>
<dbReference type="PANTHER" id="PTHR34639">
    <property type="entry name" value="PROTEIN FLATTOP"/>
    <property type="match status" value="1"/>
</dbReference>
<comment type="function">
    <text evidence="4">Microtubule inner protein (MIP) part of the dynein-decorated doublet microtubules (DMTs) in cilia axoneme. Acts as a regulator of cilium basal body docking and positioning in mono- and multiciliated cells. Regulates basal body docking and cilia formation in multiciliated lung cells. Regulates kinocilium positioning and stereocilia bundle morphogenesis in the inner ear.</text>
</comment>
<reference evidence="6" key="1">
    <citation type="submission" date="2025-08" db="UniProtKB">
        <authorList>
            <consortium name="Ensembl"/>
        </authorList>
    </citation>
    <scope>IDENTIFICATION</scope>
</reference>
<accession>A0A8B9NJ72</accession>
<name>A0A8B9NJ72_9AVES</name>
<dbReference type="InterPro" id="IPR038797">
    <property type="entry name" value="Fltp"/>
</dbReference>
<protein>
    <recommendedName>
        <fullName evidence="2">Protein Flattop</fullName>
    </recommendedName>
    <alternativeName>
        <fullName evidence="3">Cilia- and flagella-associated protein 126</fullName>
    </alternativeName>
</protein>
<feature type="region of interest" description="Disordered" evidence="5">
    <location>
        <begin position="131"/>
        <end position="169"/>
    </location>
</feature>
<feature type="compositionally biased region" description="Basic and acidic residues" evidence="5">
    <location>
        <begin position="243"/>
        <end position="253"/>
    </location>
</feature>
<evidence type="ECO:0000313" key="6">
    <source>
        <dbReference type="Ensembl" id="ENSANIP00000024751.1"/>
    </source>
</evidence>
<dbReference type="Ensembl" id="ENSANIT00000025581.1">
    <property type="protein sequence ID" value="ENSANIP00000024751.1"/>
    <property type="gene ID" value="ENSANIG00000016749.1"/>
</dbReference>
<dbReference type="GO" id="GO:0036064">
    <property type="term" value="C:ciliary basal body"/>
    <property type="evidence" value="ECO:0007669"/>
    <property type="project" value="TreeGrafter"/>
</dbReference>
<dbReference type="CDD" id="cd23705">
    <property type="entry name" value="Flattop"/>
    <property type="match status" value="1"/>
</dbReference>
<comment type="similarity">
    <text evidence="1">Belongs to the Flattop family.</text>
</comment>
<evidence type="ECO:0000313" key="7">
    <source>
        <dbReference type="Proteomes" id="UP000694541"/>
    </source>
</evidence>
<dbReference type="PANTHER" id="PTHR34639:SF1">
    <property type="entry name" value="PROTEIN FLATTOP"/>
    <property type="match status" value="1"/>
</dbReference>
<dbReference type="Pfam" id="PF22611">
    <property type="entry name" value="CFAP126"/>
    <property type="match status" value="1"/>
</dbReference>
<evidence type="ECO:0000256" key="3">
    <source>
        <dbReference type="ARBA" id="ARBA00033306"/>
    </source>
</evidence>
<evidence type="ECO:0000256" key="4">
    <source>
        <dbReference type="ARBA" id="ARBA00045261"/>
    </source>
</evidence>